<name>A0A395MSS8_9HYPO</name>
<comment type="caution">
    <text evidence="2">The sequence shown here is derived from an EMBL/GenBank/DDBJ whole genome shotgun (WGS) entry which is preliminary data.</text>
</comment>
<keyword evidence="3" id="KW-1185">Reference proteome</keyword>
<dbReference type="STRING" id="2594813.A0A395MSS8"/>
<evidence type="ECO:0000256" key="1">
    <source>
        <dbReference type="SAM" id="MobiDB-lite"/>
    </source>
</evidence>
<sequence length="131" mass="15473">MAEEEANRGPPPSPNFNPVDRETRKRFIKERFEHARQWNILQWEFFHKTAEYELCVKLHNADFEWVGAAFFDYLVDFASWAGYIEDRKLDHDQFCWPWARDMQPKLEDESGGRSQTFKAWLEAGGISAPTS</sequence>
<dbReference type="EMBL" id="PXXK01000136">
    <property type="protein sequence ID" value="RFN50473.1"/>
    <property type="molecule type" value="Genomic_DNA"/>
</dbReference>
<dbReference type="Proteomes" id="UP000265631">
    <property type="component" value="Unassembled WGS sequence"/>
</dbReference>
<evidence type="ECO:0000313" key="3">
    <source>
        <dbReference type="Proteomes" id="UP000265631"/>
    </source>
</evidence>
<evidence type="ECO:0000313" key="2">
    <source>
        <dbReference type="EMBL" id="RFN50473.1"/>
    </source>
</evidence>
<dbReference type="AlphaFoldDB" id="A0A395MSS8"/>
<feature type="region of interest" description="Disordered" evidence="1">
    <location>
        <begin position="1"/>
        <end position="20"/>
    </location>
</feature>
<gene>
    <name evidence="2" type="ORF">FIE12Z_5236</name>
</gene>
<accession>A0A395MSS8</accession>
<proteinExistence type="predicted"/>
<protein>
    <submittedName>
        <fullName evidence="2">Uncharacterized protein</fullName>
    </submittedName>
</protein>
<organism evidence="2 3">
    <name type="scientific">Fusarium flagelliforme</name>
    <dbReference type="NCBI Taxonomy" id="2675880"/>
    <lineage>
        <taxon>Eukaryota</taxon>
        <taxon>Fungi</taxon>
        <taxon>Dikarya</taxon>
        <taxon>Ascomycota</taxon>
        <taxon>Pezizomycotina</taxon>
        <taxon>Sordariomycetes</taxon>
        <taxon>Hypocreomycetidae</taxon>
        <taxon>Hypocreales</taxon>
        <taxon>Nectriaceae</taxon>
        <taxon>Fusarium</taxon>
        <taxon>Fusarium incarnatum-equiseti species complex</taxon>
    </lineage>
</organism>
<reference evidence="2 3" key="1">
    <citation type="journal article" date="2018" name="PLoS Pathog.">
        <title>Evolution of structural diversity of trichothecenes, a family of toxins produced by plant pathogenic and entomopathogenic fungi.</title>
        <authorList>
            <person name="Proctor R.H."/>
            <person name="McCormick S.P."/>
            <person name="Kim H.S."/>
            <person name="Cardoza R.E."/>
            <person name="Stanley A.M."/>
            <person name="Lindo L."/>
            <person name="Kelly A."/>
            <person name="Brown D.W."/>
            <person name="Lee T."/>
            <person name="Vaughan M.M."/>
            <person name="Alexander N.J."/>
            <person name="Busman M."/>
            <person name="Gutierrez S."/>
        </authorList>
    </citation>
    <scope>NUCLEOTIDE SEQUENCE [LARGE SCALE GENOMIC DNA]</scope>
    <source>
        <strain evidence="2 3">NRRL 13405</strain>
    </source>
</reference>